<proteinExistence type="predicted"/>
<evidence type="ECO:0000313" key="1">
    <source>
        <dbReference type="EMBL" id="PJZ67333.1"/>
    </source>
</evidence>
<sequence>MIRYFRLYLLLFCAAGLSFSCFNFRMTKRVSGAIRGEEYDYRLDFLKSARLSNEHNILTLEATIYRSRNGAVETKTGCGKYDLKNPIKNIEFRNCDSSQEIPLEIRELSKSDAKKSAERKKFIRIGFLSHDEKYTYYEIALPDQSQIPDRKYEVSKFEWIETKYRYAAVYPLSFTYDLVAGTIHTIGAPFAVICFIGLAIGGKQPGNRNAFETGVAFCALPFCTVYKGFAFLDGGKLD</sequence>
<dbReference type="PROSITE" id="PS51257">
    <property type="entry name" value="PROKAR_LIPOPROTEIN"/>
    <property type="match status" value="1"/>
</dbReference>
<evidence type="ECO:0008006" key="3">
    <source>
        <dbReference type="Google" id="ProtNLM"/>
    </source>
</evidence>
<name>A0A2M9ZFZ5_9LEPT</name>
<reference evidence="1 2" key="1">
    <citation type="submission" date="2017-07" db="EMBL/GenBank/DDBJ databases">
        <title>Leptospira spp. isolated from tropical soils.</title>
        <authorList>
            <person name="Thibeaux R."/>
            <person name="Iraola G."/>
            <person name="Ferres I."/>
            <person name="Bierque E."/>
            <person name="Girault D."/>
            <person name="Soupe-Gilbert M.-E."/>
            <person name="Picardeau M."/>
            <person name="Goarant C."/>
        </authorList>
    </citation>
    <scope>NUCLEOTIDE SEQUENCE [LARGE SCALE GENOMIC DNA]</scope>
    <source>
        <strain evidence="1 2">FH2-C-A2</strain>
    </source>
</reference>
<protein>
    <recommendedName>
        <fullName evidence="3">Lipoprotein</fullName>
    </recommendedName>
</protein>
<organism evidence="1 2">
    <name type="scientific">Leptospira wolffii</name>
    <dbReference type="NCBI Taxonomy" id="409998"/>
    <lineage>
        <taxon>Bacteria</taxon>
        <taxon>Pseudomonadati</taxon>
        <taxon>Spirochaetota</taxon>
        <taxon>Spirochaetia</taxon>
        <taxon>Leptospirales</taxon>
        <taxon>Leptospiraceae</taxon>
        <taxon>Leptospira</taxon>
    </lineage>
</organism>
<dbReference type="EMBL" id="NPDT01000001">
    <property type="protein sequence ID" value="PJZ67333.1"/>
    <property type="molecule type" value="Genomic_DNA"/>
</dbReference>
<evidence type="ECO:0000313" key="2">
    <source>
        <dbReference type="Proteomes" id="UP000231912"/>
    </source>
</evidence>
<accession>A0A2M9ZFZ5</accession>
<gene>
    <name evidence="1" type="ORF">CH371_04650</name>
</gene>
<dbReference type="Proteomes" id="UP000231912">
    <property type="component" value="Unassembled WGS sequence"/>
</dbReference>
<comment type="caution">
    <text evidence="1">The sequence shown here is derived from an EMBL/GenBank/DDBJ whole genome shotgun (WGS) entry which is preliminary data.</text>
</comment>
<dbReference type="AlphaFoldDB" id="A0A2M9ZFZ5"/>